<dbReference type="Pfam" id="PF02738">
    <property type="entry name" value="MoCoBD_1"/>
    <property type="match status" value="1"/>
</dbReference>
<dbReference type="InterPro" id="IPR000674">
    <property type="entry name" value="Ald_Oxase/Xan_DH_a/b"/>
</dbReference>
<accession>A0ABN2IVS9</accession>
<dbReference type="SUPFAM" id="SSF56003">
    <property type="entry name" value="Molybdenum cofactor-binding domain"/>
    <property type="match status" value="1"/>
</dbReference>
<sequence>MTETLVSPGVPAEYQNIGRRVPKFDAVHKAAGTLKFVGDIRLPGMLEIKILRSPHPHAEVLSIDISKALAIPGVKGIITHEDSPAHAYGREFALPPEYMPRDNHVIQNKARYVGDVVAAVAATSAAAAARAVEAIEVRYRKLPAALDPFEAIKAGAPQIHDVVYWGDEADHLTGNILRTVKMSVGDVEAGFDEADVIVENTFTVPKQQQSPMERRCIVVDPTPDGRLEVWCTTQSIHGLRHNLARALGIPYSRINVHQSFLGGAFGARLDMNVDEPIAAMLALKTGQPVRLQLTREEDMMSTSRHPATVTLKSGVKKDGTLVAHQMTAHVDTGAYACSGEWVTKCMGGWFMSMYRVPHQDFVGHVIYTNTPPAAGFRGFGNPQANVPVESHMDILADKLGIDPVEMRLKNYIRSGDAYYAQGPNVVDYIKSCGVEEILTEGARRIGWGRRTEFAHQDRSTSKVLKGIGLGRAFHTSGCGQANEVSDILEYAGSVIKLNEDGTASLTTALVDMGTGNLMGHAQIVAEVLGLRAEDIIVTNTDTDSSPYDVVTHASRSTYVSGMVAKLCAEKVRDIVLEMAGRILDVDPSDLQLRAGSAHVVGAAGAGRETTSVTIEEIARTAQMRQWGTIMASESKRAVTTASHFTCKFVEVSVDTETGHITIDRVVAGSDVGQVINPVLVEGQIHGGAAQAFGYALLEELQVDRETGRTLNPDYLNYKIFTSRDACRDFEVFFAATHEDTGPFGAKGIGESANNDGASAVTNAVANALGVHIKDLPITPERVLRALGKI</sequence>
<dbReference type="PANTHER" id="PTHR11908">
    <property type="entry name" value="XANTHINE DEHYDROGENASE"/>
    <property type="match status" value="1"/>
</dbReference>
<dbReference type="Gene3D" id="3.30.365.10">
    <property type="entry name" value="Aldehyde oxidase/xanthine dehydrogenase, molybdopterin binding domain"/>
    <property type="match status" value="4"/>
</dbReference>
<dbReference type="InterPro" id="IPR037165">
    <property type="entry name" value="AldOxase/xan_DH_Mopterin-bd_sf"/>
</dbReference>
<keyword evidence="3" id="KW-1185">Reference proteome</keyword>
<gene>
    <name evidence="2" type="ORF">GCM10009745_71330</name>
</gene>
<dbReference type="InterPro" id="IPR016208">
    <property type="entry name" value="Ald_Oxase/xanthine_DH-like"/>
</dbReference>
<evidence type="ECO:0000259" key="1">
    <source>
        <dbReference type="SMART" id="SM01008"/>
    </source>
</evidence>
<dbReference type="InterPro" id="IPR046867">
    <property type="entry name" value="AldOxase/xan_DH_MoCoBD2"/>
</dbReference>
<dbReference type="Pfam" id="PF20256">
    <property type="entry name" value="MoCoBD_2"/>
    <property type="match status" value="1"/>
</dbReference>
<name>A0ABN2IVS9_9ACTN</name>
<dbReference type="EMBL" id="BAAANF010000023">
    <property type="protein sequence ID" value="GAA1712827.1"/>
    <property type="molecule type" value="Genomic_DNA"/>
</dbReference>
<feature type="domain" description="Aldehyde oxidase/xanthine dehydrogenase a/b hammerhead" evidence="1">
    <location>
        <begin position="31"/>
        <end position="143"/>
    </location>
</feature>
<dbReference type="Pfam" id="PF01315">
    <property type="entry name" value="Ald_Xan_dh_C"/>
    <property type="match status" value="1"/>
</dbReference>
<proteinExistence type="predicted"/>
<dbReference type="InterPro" id="IPR008274">
    <property type="entry name" value="AldOxase/xan_DH_MoCoBD1"/>
</dbReference>
<organism evidence="2 3">
    <name type="scientific">Kribbella yunnanensis</name>
    <dbReference type="NCBI Taxonomy" id="190194"/>
    <lineage>
        <taxon>Bacteria</taxon>
        <taxon>Bacillati</taxon>
        <taxon>Actinomycetota</taxon>
        <taxon>Actinomycetes</taxon>
        <taxon>Propionibacteriales</taxon>
        <taxon>Kribbellaceae</taxon>
        <taxon>Kribbella</taxon>
    </lineage>
</organism>
<comment type="caution">
    <text evidence="2">The sequence shown here is derived from an EMBL/GenBank/DDBJ whole genome shotgun (WGS) entry which is preliminary data.</text>
</comment>
<dbReference type="Gene3D" id="3.90.1170.50">
    <property type="entry name" value="Aldehyde oxidase/xanthine dehydrogenase, a/b hammerhead"/>
    <property type="match status" value="1"/>
</dbReference>
<dbReference type="RefSeq" id="WP_344162380.1">
    <property type="nucleotide sequence ID" value="NZ_BAAANF010000023.1"/>
</dbReference>
<dbReference type="Proteomes" id="UP001500280">
    <property type="component" value="Unassembled WGS sequence"/>
</dbReference>
<evidence type="ECO:0000313" key="3">
    <source>
        <dbReference type="Proteomes" id="UP001500280"/>
    </source>
</evidence>
<evidence type="ECO:0000313" key="2">
    <source>
        <dbReference type="EMBL" id="GAA1712827.1"/>
    </source>
</evidence>
<protein>
    <submittedName>
        <fullName evidence="2">Xanthine dehydrogenase family protein molybdopterin-binding subunit</fullName>
    </submittedName>
</protein>
<dbReference type="SUPFAM" id="SSF54665">
    <property type="entry name" value="CO dehydrogenase molybdoprotein N-domain-like"/>
    <property type="match status" value="1"/>
</dbReference>
<reference evidence="2 3" key="1">
    <citation type="journal article" date="2019" name="Int. J. Syst. Evol. Microbiol.">
        <title>The Global Catalogue of Microorganisms (GCM) 10K type strain sequencing project: providing services to taxonomists for standard genome sequencing and annotation.</title>
        <authorList>
            <consortium name="The Broad Institute Genomics Platform"/>
            <consortium name="The Broad Institute Genome Sequencing Center for Infectious Disease"/>
            <person name="Wu L."/>
            <person name="Ma J."/>
        </authorList>
    </citation>
    <scope>NUCLEOTIDE SEQUENCE [LARGE SCALE GENOMIC DNA]</scope>
    <source>
        <strain evidence="2 3">JCM 14307</strain>
    </source>
</reference>
<dbReference type="InterPro" id="IPR036856">
    <property type="entry name" value="Ald_Oxase/Xan_DH_a/b_sf"/>
</dbReference>
<dbReference type="SMART" id="SM01008">
    <property type="entry name" value="Ald_Xan_dh_C"/>
    <property type="match status" value="1"/>
</dbReference>
<dbReference type="PANTHER" id="PTHR11908:SF157">
    <property type="entry name" value="XANTHINE DEHYDROGENASE SUBUNIT D-RELATED"/>
    <property type="match status" value="1"/>
</dbReference>